<protein>
    <submittedName>
        <fullName evidence="2">Tetratricopeptide repeat-containing protein</fullName>
    </submittedName>
</protein>
<gene>
    <name evidence="2" type="ORF">SAMN05421870_10368</name>
</gene>
<dbReference type="PANTHER" id="PTHR46082:SF6">
    <property type="entry name" value="AAA+ ATPASE DOMAIN-CONTAINING PROTEIN-RELATED"/>
    <property type="match status" value="1"/>
</dbReference>
<keyword evidence="3" id="KW-1185">Reference proteome</keyword>
<dbReference type="GO" id="GO:0043531">
    <property type="term" value="F:ADP binding"/>
    <property type="evidence" value="ECO:0007669"/>
    <property type="project" value="InterPro"/>
</dbReference>
<organism evidence="2 3">
    <name type="scientific">Streptomyces qinglanensis</name>
    <dbReference type="NCBI Taxonomy" id="943816"/>
    <lineage>
        <taxon>Bacteria</taxon>
        <taxon>Bacillati</taxon>
        <taxon>Actinomycetota</taxon>
        <taxon>Actinomycetes</taxon>
        <taxon>Kitasatosporales</taxon>
        <taxon>Streptomycetaceae</taxon>
        <taxon>Streptomyces</taxon>
    </lineage>
</organism>
<accession>A0A1H9QRL5</accession>
<evidence type="ECO:0000313" key="3">
    <source>
        <dbReference type="Proteomes" id="UP000182841"/>
    </source>
</evidence>
<name>A0A1H9QRL5_9ACTN</name>
<proteinExistence type="predicted"/>
<evidence type="ECO:0000313" key="2">
    <source>
        <dbReference type="EMBL" id="SER63037.1"/>
    </source>
</evidence>
<dbReference type="Pfam" id="PF13374">
    <property type="entry name" value="TPR_10"/>
    <property type="match status" value="3"/>
</dbReference>
<reference evidence="3" key="1">
    <citation type="submission" date="2016-10" db="EMBL/GenBank/DDBJ databases">
        <authorList>
            <person name="Varghese N."/>
            <person name="Submissions S."/>
        </authorList>
    </citation>
    <scope>NUCLEOTIDE SEQUENCE [LARGE SCALE GENOMIC DNA]</scope>
    <source>
        <strain evidence="3">CGMCC 4.6825</strain>
    </source>
</reference>
<sequence length="853" mass="91439">MPSASAGLPASVGAHAARRSLAVGYAAPGSRITYVASSARGVGLPHQIGVVPQQAGCFQPRAVLRRLADALEAPGGGILCQVLSGLGGVGKTQIAARYARETWRAGHVQLLVWATAATREAVLSTYAQAATEVLGSDASDPERAARAFLAWLEPGATGSAVRWLVVLDDLADPADLRGLWPPAAPHGRTLVTTRRRDAALSGSGRRLETVDLFSPAEATDYLRSALALHDRVEPPEQLAALATDLGLLPLALSQAATHLVDTDLDCATYRALLLDRGRTMARLLPEQTALPDDQPNSVVAAWLLSVDRADELRPVGLARPMLQLLSVLDPHGIPMVVLTSGPAIGHLAAHGPAGRLDAQDAVQALRALHRLSLIGHAPAQPHRAVQVHQLVQRTTREALDTKRRRHVVRAAADGLGAAWPEIERDTDLARSLRANAAALFRYVDDGLYEAGMHPLLLRLGRSLGKSGQVGGAVAYHRELVEAAAARLGALHPDTLTVRHDMAQWMARAGEPVEAAAVLADLVRDRQRVLGPDHPDTLLTRGSLTQRIGERGDPAGAVAGFAALRSDMIRVLGPDHPYTLNSEHIEACWRGEAGDAPSAVDLLVAVLERLTRVLGPDHPRTLTARSDLARWRMEARRPAEAVRDLTGLLADRERVLGRDHPDTLVTRRHLAVVRGLAGDSARAVAELERLLPDTERVLGPAHPHAHSVRYQLAESRGHSGDPDGAAADLRRLLAEATRALGPEHRRTLNTRRRLAEWQGRAGDFGTAVAELTELCAYTDRLLGPDHRRTHRARAALAEWQGRLAGPEQAVALLEAVLADAVRAHGTADPHTVGIRDRLARWRLGTPPLAESVLT</sequence>
<dbReference type="InterPro" id="IPR053137">
    <property type="entry name" value="NLR-like"/>
</dbReference>
<dbReference type="AlphaFoldDB" id="A0A1H9QRL5"/>
<feature type="domain" description="DUF7779" evidence="1">
    <location>
        <begin position="318"/>
        <end position="403"/>
    </location>
</feature>
<dbReference type="Pfam" id="PF25000">
    <property type="entry name" value="DUF7779"/>
    <property type="match status" value="1"/>
</dbReference>
<dbReference type="InterPro" id="IPR056681">
    <property type="entry name" value="DUF7779"/>
</dbReference>
<dbReference type="PANTHER" id="PTHR46082">
    <property type="entry name" value="ATP/GTP-BINDING PROTEIN-RELATED"/>
    <property type="match status" value="1"/>
</dbReference>
<evidence type="ECO:0000259" key="1">
    <source>
        <dbReference type="Pfam" id="PF25000"/>
    </source>
</evidence>
<dbReference type="SUPFAM" id="SSF52540">
    <property type="entry name" value="P-loop containing nucleoside triphosphate hydrolases"/>
    <property type="match status" value="1"/>
</dbReference>
<dbReference type="Proteomes" id="UP000182841">
    <property type="component" value="Unassembled WGS sequence"/>
</dbReference>
<dbReference type="Gene3D" id="3.40.50.300">
    <property type="entry name" value="P-loop containing nucleotide triphosphate hydrolases"/>
    <property type="match status" value="1"/>
</dbReference>
<dbReference type="RefSeq" id="WP_074999360.1">
    <property type="nucleotide sequence ID" value="NZ_FOGO01000003.1"/>
</dbReference>
<dbReference type="Gene3D" id="1.25.40.10">
    <property type="entry name" value="Tetratricopeptide repeat domain"/>
    <property type="match status" value="2"/>
</dbReference>
<dbReference type="InterPro" id="IPR011990">
    <property type="entry name" value="TPR-like_helical_dom_sf"/>
</dbReference>
<dbReference type="SUPFAM" id="SSF48452">
    <property type="entry name" value="TPR-like"/>
    <property type="match status" value="3"/>
</dbReference>
<dbReference type="InterPro" id="IPR027417">
    <property type="entry name" value="P-loop_NTPase"/>
</dbReference>
<dbReference type="EMBL" id="FOGO01000003">
    <property type="protein sequence ID" value="SER63037.1"/>
    <property type="molecule type" value="Genomic_DNA"/>
</dbReference>